<gene>
    <name evidence="5" type="ORF">OFUS_LOCUS25047</name>
</gene>
<name>A0A8S4Q3Z0_OWEFU</name>
<evidence type="ECO:0008006" key="7">
    <source>
        <dbReference type="Google" id="ProtNLM"/>
    </source>
</evidence>
<comment type="caution">
    <text evidence="5">The sequence shown here is derived from an EMBL/GenBank/DDBJ whole genome shotgun (WGS) entry which is preliminary data.</text>
</comment>
<comment type="caution">
    <text evidence="2">Lacks conserved residue(s) required for the propagation of feature annotation.</text>
</comment>
<evidence type="ECO:0000313" key="6">
    <source>
        <dbReference type="Proteomes" id="UP000749559"/>
    </source>
</evidence>
<evidence type="ECO:0000313" key="5">
    <source>
        <dbReference type="EMBL" id="CAH1801237.1"/>
    </source>
</evidence>
<accession>A0A8S4Q3Z0</accession>
<evidence type="ECO:0000256" key="4">
    <source>
        <dbReference type="SAM" id="SignalP"/>
    </source>
</evidence>
<evidence type="ECO:0000256" key="2">
    <source>
        <dbReference type="PROSITE-ProRule" id="PRU00124"/>
    </source>
</evidence>
<feature type="coiled-coil region" evidence="3">
    <location>
        <begin position="35"/>
        <end position="62"/>
    </location>
</feature>
<dbReference type="SUPFAM" id="SSF57424">
    <property type="entry name" value="LDL receptor-like module"/>
    <property type="match status" value="1"/>
</dbReference>
<reference evidence="5" key="1">
    <citation type="submission" date="2022-03" db="EMBL/GenBank/DDBJ databases">
        <authorList>
            <person name="Martin C."/>
        </authorList>
    </citation>
    <scope>NUCLEOTIDE SEQUENCE</scope>
</reference>
<dbReference type="CDD" id="cd00112">
    <property type="entry name" value="LDLa"/>
    <property type="match status" value="1"/>
</dbReference>
<protein>
    <recommendedName>
        <fullName evidence="7">Hemoglobin linker chain</fullName>
    </recommendedName>
</protein>
<keyword evidence="4" id="KW-0732">Signal</keyword>
<sequence length="256" mass="29654">MNTYICLVFVFVEIVAEAHKPRIRWRHMPMNGGFTNGLEQKRKGIEERLHRAEDKFKKISQAGEVNFERLKIYSKYAKINTEIVYKMTNKCDKGRNHLRCLESGECIHEMLVCDGHVDCADGSDEWGDVCDDSLFAPGLVYKGYLASGQTCFIDARRMYIEFQYNKVVRLPHLPQAVFTSGTLGWRYKWINGSGVEHAWTVDDEPVIFKTYIPYFIKDMPIRSYTYLGDNPTSCGRLLWVIPDEFDETVDAVYSNE</sequence>
<feature type="chain" id="PRO_5035850928" description="Hemoglobin linker chain" evidence="4">
    <location>
        <begin position="19"/>
        <end position="256"/>
    </location>
</feature>
<dbReference type="InterPro" id="IPR002172">
    <property type="entry name" value="LDrepeatLR_classA_rpt"/>
</dbReference>
<dbReference type="EMBL" id="CAIIXF020000012">
    <property type="protein sequence ID" value="CAH1801237.1"/>
    <property type="molecule type" value="Genomic_DNA"/>
</dbReference>
<dbReference type="InterPro" id="IPR036055">
    <property type="entry name" value="LDL_receptor-like_sf"/>
</dbReference>
<dbReference type="Proteomes" id="UP000749559">
    <property type="component" value="Unassembled WGS sequence"/>
</dbReference>
<dbReference type="Pfam" id="PF00057">
    <property type="entry name" value="Ldl_recept_a"/>
    <property type="match status" value="1"/>
</dbReference>
<dbReference type="OrthoDB" id="6038783at2759"/>
<evidence type="ECO:0000256" key="1">
    <source>
        <dbReference type="ARBA" id="ARBA00023157"/>
    </source>
</evidence>
<dbReference type="AlphaFoldDB" id="A0A8S4Q3Z0"/>
<dbReference type="InterPro" id="IPR023415">
    <property type="entry name" value="LDLR_class-A_CS"/>
</dbReference>
<keyword evidence="6" id="KW-1185">Reference proteome</keyword>
<dbReference type="PROSITE" id="PS50068">
    <property type="entry name" value="LDLRA_2"/>
    <property type="match status" value="1"/>
</dbReference>
<dbReference type="SMART" id="SM00192">
    <property type="entry name" value="LDLa"/>
    <property type="match status" value="1"/>
</dbReference>
<keyword evidence="3" id="KW-0175">Coiled coil</keyword>
<dbReference type="PROSITE" id="PS01209">
    <property type="entry name" value="LDLRA_1"/>
    <property type="match status" value="1"/>
</dbReference>
<keyword evidence="1" id="KW-1015">Disulfide bond</keyword>
<organism evidence="5 6">
    <name type="scientific">Owenia fusiformis</name>
    <name type="common">Polychaete worm</name>
    <dbReference type="NCBI Taxonomy" id="6347"/>
    <lineage>
        <taxon>Eukaryota</taxon>
        <taxon>Metazoa</taxon>
        <taxon>Spiralia</taxon>
        <taxon>Lophotrochozoa</taxon>
        <taxon>Annelida</taxon>
        <taxon>Polychaeta</taxon>
        <taxon>Sedentaria</taxon>
        <taxon>Canalipalpata</taxon>
        <taxon>Sabellida</taxon>
        <taxon>Oweniida</taxon>
        <taxon>Oweniidae</taxon>
        <taxon>Owenia</taxon>
    </lineage>
</organism>
<dbReference type="Gene3D" id="2.40.128.620">
    <property type="match status" value="1"/>
</dbReference>
<proteinExistence type="predicted"/>
<evidence type="ECO:0000256" key="3">
    <source>
        <dbReference type="SAM" id="Coils"/>
    </source>
</evidence>
<feature type="signal peptide" evidence="4">
    <location>
        <begin position="1"/>
        <end position="18"/>
    </location>
</feature>